<dbReference type="GO" id="GO:0008716">
    <property type="term" value="F:D-alanine-D-alanine ligase activity"/>
    <property type="evidence" value="ECO:0007669"/>
    <property type="project" value="InterPro"/>
</dbReference>
<evidence type="ECO:0000313" key="6">
    <source>
        <dbReference type="EMBL" id="KIW43212.1"/>
    </source>
</evidence>
<dbReference type="PANTHER" id="PTHR23132:SF23">
    <property type="entry name" value="D-ALANINE--D-ALANINE LIGASE B"/>
    <property type="match status" value="1"/>
</dbReference>
<feature type="compositionally biased region" description="Polar residues" evidence="4">
    <location>
        <begin position="261"/>
        <end position="271"/>
    </location>
</feature>
<dbReference type="RefSeq" id="XP_016263428.1">
    <property type="nucleotide sequence ID" value="XM_016405222.1"/>
</dbReference>
<keyword evidence="3" id="KW-0067">ATP-binding</keyword>
<dbReference type="PROSITE" id="PS50975">
    <property type="entry name" value="ATP_GRASP"/>
    <property type="match status" value="1"/>
</dbReference>
<evidence type="ECO:0000256" key="3">
    <source>
        <dbReference type="PROSITE-ProRule" id="PRU00409"/>
    </source>
</evidence>
<evidence type="ECO:0000256" key="2">
    <source>
        <dbReference type="ARBA" id="ARBA00022598"/>
    </source>
</evidence>
<dbReference type="VEuPathDB" id="FungiDB:PV06_04338"/>
<protein>
    <recommendedName>
        <fullName evidence="5">ATP-grasp domain-containing protein</fullName>
    </recommendedName>
</protein>
<dbReference type="EMBL" id="KN847335">
    <property type="protein sequence ID" value="KIW43212.1"/>
    <property type="molecule type" value="Genomic_DNA"/>
</dbReference>
<dbReference type="GO" id="GO:0046872">
    <property type="term" value="F:metal ion binding"/>
    <property type="evidence" value="ECO:0007669"/>
    <property type="project" value="InterPro"/>
</dbReference>
<sequence length="411" mass="45048">MLRSIRTTKSLVITRRSSSMTRPKVAVLYQACDPPVVNGVRKPKKPGGYQDSGADIAYVLRSRGVDVLTPLPDPNPRRDEGWCFPDTEAGIVAAVKGGATTLWANTILFASHPLQTSSALDVYAPQVKVIGQPPLLVEQYDDKNHVNSLLRDSGAFTLPRSWIVHSPITSTSVNNSLENLPYPVVAKPIRGRGSHGVKLCRDRASLEDHLSSVLFKESPSAMVEEFLSGPEATVTVMPPLLSSTSASTSPPRSSSRDLSDHQQSTQTRTKPTYTALPIVLRFNHEDGIAPYSGVVAVTANSRALPKDELDSNPRYAEISRQCERIAELLRVTAPIRVDVRCFDDRDPNSKFAVFDVNMKPNMTGPGRPGREDQSSLTAIAAVALGWDYPRLLLRMLDSTTTLEQLRRISIK</sequence>
<organism evidence="6 7">
    <name type="scientific">Exophiala oligosperma</name>
    <dbReference type="NCBI Taxonomy" id="215243"/>
    <lineage>
        <taxon>Eukaryota</taxon>
        <taxon>Fungi</taxon>
        <taxon>Dikarya</taxon>
        <taxon>Ascomycota</taxon>
        <taxon>Pezizomycotina</taxon>
        <taxon>Eurotiomycetes</taxon>
        <taxon>Chaetothyriomycetidae</taxon>
        <taxon>Chaetothyriales</taxon>
        <taxon>Herpotrichiellaceae</taxon>
        <taxon>Exophiala</taxon>
    </lineage>
</organism>
<dbReference type="Pfam" id="PF07478">
    <property type="entry name" value="Dala_Dala_lig_C"/>
    <property type="match status" value="1"/>
</dbReference>
<dbReference type="OrthoDB" id="422362at2759"/>
<gene>
    <name evidence="6" type="ORF">PV06_04338</name>
</gene>
<dbReference type="InterPro" id="IPR011761">
    <property type="entry name" value="ATP-grasp"/>
</dbReference>
<evidence type="ECO:0000256" key="4">
    <source>
        <dbReference type="SAM" id="MobiDB-lite"/>
    </source>
</evidence>
<accession>A0A0D2C0I0</accession>
<dbReference type="InterPro" id="IPR011095">
    <property type="entry name" value="Dala_Dala_lig_C"/>
</dbReference>
<feature type="domain" description="ATP-grasp" evidence="5">
    <location>
        <begin position="148"/>
        <end position="397"/>
    </location>
</feature>
<evidence type="ECO:0000259" key="5">
    <source>
        <dbReference type="PROSITE" id="PS50975"/>
    </source>
</evidence>
<keyword evidence="7" id="KW-1185">Reference proteome</keyword>
<dbReference type="HOGENOM" id="CLU_784577_0_0_1"/>
<evidence type="ECO:0000313" key="7">
    <source>
        <dbReference type="Proteomes" id="UP000053342"/>
    </source>
</evidence>
<dbReference type="SUPFAM" id="SSF56059">
    <property type="entry name" value="Glutathione synthetase ATP-binding domain-like"/>
    <property type="match status" value="1"/>
</dbReference>
<feature type="compositionally biased region" description="Low complexity" evidence="4">
    <location>
        <begin position="241"/>
        <end position="253"/>
    </location>
</feature>
<proteinExistence type="inferred from homology"/>
<feature type="region of interest" description="Disordered" evidence="4">
    <location>
        <begin position="241"/>
        <end position="271"/>
    </location>
</feature>
<dbReference type="AlphaFoldDB" id="A0A0D2C0I0"/>
<keyword evidence="2" id="KW-0436">Ligase</keyword>
<dbReference type="PANTHER" id="PTHR23132">
    <property type="entry name" value="D-ALANINE--D-ALANINE LIGASE"/>
    <property type="match status" value="1"/>
</dbReference>
<name>A0A0D2C0I0_9EURO</name>
<dbReference type="GeneID" id="27356412"/>
<comment type="similarity">
    <text evidence="1">Belongs to the D-alanine--D-alanine ligase family.</text>
</comment>
<evidence type="ECO:0000256" key="1">
    <source>
        <dbReference type="ARBA" id="ARBA00010871"/>
    </source>
</evidence>
<dbReference type="STRING" id="215243.A0A0D2C0I0"/>
<reference evidence="6 7" key="1">
    <citation type="submission" date="2015-01" db="EMBL/GenBank/DDBJ databases">
        <title>The Genome Sequence of Exophiala oligosperma CBS72588.</title>
        <authorList>
            <consortium name="The Broad Institute Genomics Platform"/>
            <person name="Cuomo C."/>
            <person name="de Hoog S."/>
            <person name="Gorbushina A."/>
            <person name="Stielow B."/>
            <person name="Teixiera M."/>
            <person name="Abouelleil A."/>
            <person name="Chapman S.B."/>
            <person name="Priest M."/>
            <person name="Young S.K."/>
            <person name="Wortman J."/>
            <person name="Nusbaum C."/>
            <person name="Birren B."/>
        </authorList>
    </citation>
    <scope>NUCLEOTIDE SEQUENCE [LARGE SCALE GENOMIC DNA]</scope>
    <source>
        <strain evidence="6 7">CBS 72588</strain>
    </source>
</reference>
<dbReference type="Proteomes" id="UP000053342">
    <property type="component" value="Unassembled WGS sequence"/>
</dbReference>
<dbReference type="GO" id="GO:0005524">
    <property type="term" value="F:ATP binding"/>
    <property type="evidence" value="ECO:0007669"/>
    <property type="project" value="UniProtKB-UniRule"/>
</dbReference>
<dbReference type="Gene3D" id="3.30.470.20">
    <property type="entry name" value="ATP-grasp fold, B domain"/>
    <property type="match status" value="2"/>
</dbReference>
<keyword evidence="3" id="KW-0547">Nucleotide-binding</keyword>